<dbReference type="EMBL" id="JAULSW010000007">
    <property type="protein sequence ID" value="KAK3375204.1"/>
    <property type="molecule type" value="Genomic_DNA"/>
</dbReference>
<keyword evidence="2" id="KW-1185">Reference proteome</keyword>
<protein>
    <submittedName>
        <fullName evidence="1">Uncharacterized protein</fullName>
    </submittedName>
</protein>
<proteinExistence type="predicted"/>
<evidence type="ECO:0000313" key="1">
    <source>
        <dbReference type="EMBL" id="KAK3375204.1"/>
    </source>
</evidence>
<dbReference type="Proteomes" id="UP001285441">
    <property type="component" value="Unassembled WGS sequence"/>
</dbReference>
<comment type="caution">
    <text evidence="1">The sequence shown here is derived from an EMBL/GenBank/DDBJ whole genome shotgun (WGS) entry which is preliminary data.</text>
</comment>
<gene>
    <name evidence="1" type="ORF">B0H63DRAFT_482144</name>
</gene>
<evidence type="ECO:0000313" key="2">
    <source>
        <dbReference type="Proteomes" id="UP001285441"/>
    </source>
</evidence>
<reference evidence="1" key="2">
    <citation type="submission" date="2023-06" db="EMBL/GenBank/DDBJ databases">
        <authorList>
            <consortium name="Lawrence Berkeley National Laboratory"/>
            <person name="Haridas S."/>
            <person name="Hensen N."/>
            <person name="Bonometti L."/>
            <person name="Westerberg I."/>
            <person name="Brannstrom I.O."/>
            <person name="Guillou S."/>
            <person name="Cros-Aarteil S."/>
            <person name="Calhoun S."/>
            <person name="Kuo A."/>
            <person name="Mondo S."/>
            <person name="Pangilinan J."/>
            <person name="Riley R."/>
            <person name="LaButti K."/>
            <person name="Andreopoulos B."/>
            <person name="Lipzen A."/>
            <person name="Chen C."/>
            <person name="Yanf M."/>
            <person name="Daum C."/>
            <person name="Ng V."/>
            <person name="Clum A."/>
            <person name="Steindorff A."/>
            <person name="Ohm R."/>
            <person name="Martin F."/>
            <person name="Silar P."/>
            <person name="Natvig D."/>
            <person name="Lalanne C."/>
            <person name="Gautier V."/>
            <person name="Ament-velasquez S.L."/>
            <person name="Kruys A."/>
            <person name="Hutchinson M.I."/>
            <person name="Powell A.J."/>
            <person name="Barry K."/>
            <person name="Miller A.N."/>
            <person name="Grigoriev I.V."/>
            <person name="Debuchy R."/>
            <person name="Gladieux P."/>
            <person name="Thoren M.H."/>
            <person name="Johannesson H."/>
        </authorList>
    </citation>
    <scope>NUCLEOTIDE SEQUENCE</scope>
    <source>
        <strain evidence="1">CBS 232.78</strain>
    </source>
</reference>
<sequence length="140" mass="15686">MQFPVHGGVIPKHLVDKYLEWPPAERDLTIQSLGNGAGVDTLVVLICMVLSLGQEPETPEGPALFDIAFHDFGIEKVADFIMKGEILVILFPGRAHKLKAADIRFESLMEHPLIRSALWSHGTFTMHRRDTWARKSNDDA</sequence>
<dbReference type="AlphaFoldDB" id="A0AAE0KEI8"/>
<name>A0AAE0KEI8_9PEZI</name>
<organism evidence="1 2">
    <name type="scientific">Podospora didyma</name>
    <dbReference type="NCBI Taxonomy" id="330526"/>
    <lineage>
        <taxon>Eukaryota</taxon>
        <taxon>Fungi</taxon>
        <taxon>Dikarya</taxon>
        <taxon>Ascomycota</taxon>
        <taxon>Pezizomycotina</taxon>
        <taxon>Sordariomycetes</taxon>
        <taxon>Sordariomycetidae</taxon>
        <taxon>Sordariales</taxon>
        <taxon>Podosporaceae</taxon>
        <taxon>Podospora</taxon>
    </lineage>
</organism>
<reference evidence="1" key="1">
    <citation type="journal article" date="2023" name="Mol. Phylogenet. Evol.">
        <title>Genome-scale phylogeny and comparative genomics of the fungal order Sordariales.</title>
        <authorList>
            <person name="Hensen N."/>
            <person name="Bonometti L."/>
            <person name="Westerberg I."/>
            <person name="Brannstrom I.O."/>
            <person name="Guillou S."/>
            <person name="Cros-Aarteil S."/>
            <person name="Calhoun S."/>
            <person name="Haridas S."/>
            <person name="Kuo A."/>
            <person name="Mondo S."/>
            <person name="Pangilinan J."/>
            <person name="Riley R."/>
            <person name="LaButti K."/>
            <person name="Andreopoulos B."/>
            <person name="Lipzen A."/>
            <person name="Chen C."/>
            <person name="Yan M."/>
            <person name="Daum C."/>
            <person name="Ng V."/>
            <person name="Clum A."/>
            <person name="Steindorff A."/>
            <person name="Ohm R.A."/>
            <person name="Martin F."/>
            <person name="Silar P."/>
            <person name="Natvig D.O."/>
            <person name="Lalanne C."/>
            <person name="Gautier V."/>
            <person name="Ament-Velasquez S.L."/>
            <person name="Kruys A."/>
            <person name="Hutchinson M.I."/>
            <person name="Powell A.J."/>
            <person name="Barry K."/>
            <person name="Miller A.N."/>
            <person name="Grigoriev I.V."/>
            <person name="Debuchy R."/>
            <person name="Gladieux P."/>
            <person name="Hiltunen Thoren M."/>
            <person name="Johannesson H."/>
        </authorList>
    </citation>
    <scope>NUCLEOTIDE SEQUENCE</scope>
    <source>
        <strain evidence="1">CBS 232.78</strain>
    </source>
</reference>
<accession>A0AAE0KEI8</accession>